<dbReference type="EMBL" id="LR797369">
    <property type="protein sequence ID" value="CAB4210831.1"/>
    <property type="molecule type" value="Genomic_DNA"/>
</dbReference>
<dbReference type="InterPro" id="IPR036291">
    <property type="entry name" value="NAD(P)-bd_dom_sf"/>
</dbReference>
<proteinExistence type="inferred from homology"/>
<dbReference type="EMBL" id="LR796860">
    <property type="protein sequence ID" value="CAB4170540.1"/>
    <property type="molecule type" value="Genomic_DNA"/>
</dbReference>
<dbReference type="EMBL" id="LR798378">
    <property type="protein sequence ID" value="CAB5227726.1"/>
    <property type="molecule type" value="Genomic_DNA"/>
</dbReference>
<evidence type="ECO:0000313" key="8">
    <source>
        <dbReference type="EMBL" id="CAB4176659.1"/>
    </source>
</evidence>
<dbReference type="SUPFAM" id="SSF51735">
    <property type="entry name" value="NAD(P)-binding Rossmann-fold domains"/>
    <property type="match status" value="1"/>
</dbReference>
<dbReference type="PANTHER" id="PTHR43725">
    <property type="entry name" value="UDP-GLUCOSE 4-EPIMERASE"/>
    <property type="match status" value="1"/>
</dbReference>
<dbReference type="GO" id="GO:0003978">
    <property type="term" value="F:UDP-glucose 4-epimerase activity"/>
    <property type="evidence" value="ECO:0007669"/>
    <property type="project" value="InterPro"/>
</dbReference>
<dbReference type="NCBIfam" id="TIGR01179">
    <property type="entry name" value="galE"/>
    <property type="match status" value="1"/>
</dbReference>
<accession>A0A6J5QEI0</accession>
<dbReference type="InterPro" id="IPR001509">
    <property type="entry name" value="Epimerase_deHydtase"/>
</dbReference>
<dbReference type="InterPro" id="IPR005886">
    <property type="entry name" value="UDP_G4E"/>
</dbReference>
<protein>
    <submittedName>
        <fullName evidence="9">GalE UDP-glucose 4-epimerase</fullName>
    </submittedName>
</protein>
<evidence type="ECO:0000313" key="10">
    <source>
        <dbReference type="EMBL" id="CAB4190375.1"/>
    </source>
</evidence>
<dbReference type="Pfam" id="PF01370">
    <property type="entry name" value="Epimerase"/>
    <property type="match status" value="1"/>
</dbReference>
<gene>
    <name evidence="9" type="ORF">UFOVP1065_85</name>
    <name evidence="10" type="ORF">UFOVP1198_54</name>
    <name evidence="11" type="ORF">UFOVP1418_46</name>
    <name evidence="13" type="ORF">UFOVP1524_104</name>
    <name evidence="12" type="ORF">UFOVP1651_104</name>
    <name evidence="7" type="ORF">UFOVP908_82</name>
    <name evidence="8" type="ORF">UFOVP990_54</name>
</gene>
<dbReference type="PANTHER" id="PTHR43725:SF53">
    <property type="entry name" value="UDP-ARABINOSE 4-EPIMERASE 1"/>
    <property type="match status" value="1"/>
</dbReference>
<evidence type="ECO:0000256" key="4">
    <source>
        <dbReference type="ARBA" id="ARBA00023235"/>
    </source>
</evidence>
<sequence length="315" mass="36263">MCHMAKTFLVTGANGYIGSHMCYELRQAYPDCIIFGLDKDQKDHLEHLYDRFYTIDLSMSNVSMLMDYNIGFDCVFHFAALSSVEEGEVWVRKYYWNNVGGSLRLINMMLHRAKHFIFSSTCAVYGPSKVPLSEGMTKNPKSIYAKTKSMVEDVLLDISKDEKMKVGILRYFNAAGRNVEANLYEEHDPETHLIPILMESNEAKIYGNDYDTPDGTAVRDYIHVVDICKAHIKTYEYMEKNDKGIVCNIGTGRGYSVLEVIDTISKIERRKFDLEFLDRRPGDVDRLVSDVRMMKEVLTFEPEHDMVSIIKSMRS</sequence>
<evidence type="ECO:0000313" key="9">
    <source>
        <dbReference type="EMBL" id="CAB4181942.1"/>
    </source>
</evidence>
<evidence type="ECO:0000256" key="1">
    <source>
        <dbReference type="ARBA" id="ARBA00001911"/>
    </source>
</evidence>
<evidence type="ECO:0000256" key="5">
    <source>
        <dbReference type="ARBA" id="ARBA00023277"/>
    </source>
</evidence>
<evidence type="ECO:0000256" key="3">
    <source>
        <dbReference type="ARBA" id="ARBA00023027"/>
    </source>
</evidence>
<comment type="cofactor">
    <cofactor evidence="1">
        <name>NAD(+)</name>
        <dbReference type="ChEBI" id="CHEBI:57540"/>
    </cofactor>
</comment>
<organism evidence="9">
    <name type="scientific">uncultured Caudovirales phage</name>
    <dbReference type="NCBI Taxonomy" id="2100421"/>
    <lineage>
        <taxon>Viruses</taxon>
        <taxon>Duplodnaviria</taxon>
        <taxon>Heunggongvirae</taxon>
        <taxon>Uroviricota</taxon>
        <taxon>Caudoviricetes</taxon>
        <taxon>Peduoviridae</taxon>
        <taxon>Maltschvirus</taxon>
        <taxon>Maltschvirus maltsch</taxon>
    </lineage>
</organism>
<dbReference type="Gene3D" id="3.40.50.720">
    <property type="entry name" value="NAD(P)-binding Rossmann-like Domain"/>
    <property type="match status" value="1"/>
</dbReference>
<evidence type="ECO:0000313" key="11">
    <source>
        <dbReference type="EMBL" id="CAB4210831.1"/>
    </source>
</evidence>
<keyword evidence="5" id="KW-0119">Carbohydrate metabolism</keyword>
<evidence type="ECO:0000256" key="2">
    <source>
        <dbReference type="ARBA" id="ARBA00007637"/>
    </source>
</evidence>
<dbReference type="EMBL" id="LR796945">
    <property type="protein sequence ID" value="CAB4176659.1"/>
    <property type="molecule type" value="Genomic_DNA"/>
</dbReference>
<evidence type="ECO:0000313" key="13">
    <source>
        <dbReference type="EMBL" id="CAB5227726.1"/>
    </source>
</evidence>
<dbReference type="EMBL" id="LR797021">
    <property type="protein sequence ID" value="CAB4181942.1"/>
    <property type="molecule type" value="Genomic_DNA"/>
</dbReference>
<feature type="domain" description="NAD-dependent epimerase/dehydratase" evidence="6">
    <location>
        <begin position="9"/>
        <end position="250"/>
    </location>
</feature>
<dbReference type="EMBL" id="LR797157">
    <property type="protein sequence ID" value="CAB4190375.1"/>
    <property type="molecule type" value="Genomic_DNA"/>
</dbReference>
<dbReference type="EMBL" id="LR797518">
    <property type="protein sequence ID" value="CAB4222678.1"/>
    <property type="molecule type" value="Genomic_DNA"/>
</dbReference>
<comment type="similarity">
    <text evidence="2">Belongs to the NAD(P)-dependent epimerase/dehydratase family.</text>
</comment>
<reference evidence="9" key="1">
    <citation type="submission" date="2020-05" db="EMBL/GenBank/DDBJ databases">
        <authorList>
            <person name="Chiriac C."/>
            <person name="Salcher M."/>
            <person name="Ghai R."/>
            <person name="Kavagutti S V."/>
        </authorList>
    </citation>
    <scope>NUCLEOTIDE SEQUENCE</scope>
</reference>
<keyword evidence="4" id="KW-0413">Isomerase</keyword>
<dbReference type="Gene3D" id="3.90.25.10">
    <property type="entry name" value="UDP-galactose 4-epimerase, domain 1"/>
    <property type="match status" value="1"/>
</dbReference>
<keyword evidence="3" id="KW-0520">NAD</keyword>
<name>A0A6J5QEI0_9CAUD</name>
<evidence type="ECO:0000313" key="12">
    <source>
        <dbReference type="EMBL" id="CAB4222678.1"/>
    </source>
</evidence>
<evidence type="ECO:0000313" key="7">
    <source>
        <dbReference type="EMBL" id="CAB4170540.1"/>
    </source>
</evidence>
<dbReference type="GO" id="GO:0006012">
    <property type="term" value="P:galactose metabolic process"/>
    <property type="evidence" value="ECO:0007669"/>
    <property type="project" value="InterPro"/>
</dbReference>
<evidence type="ECO:0000259" key="6">
    <source>
        <dbReference type="Pfam" id="PF01370"/>
    </source>
</evidence>